<protein>
    <submittedName>
        <fullName evidence="1">Uncharacterized protein</fullName>
    </submittedName>
</protein>
<gene>
    <name evidence="1" type="ORF">IAQ67_16490</name>
</gene>
<dbReference type="AlphaFoldDB" id="A0A7H0Y327"/>
<dbReference type="Proteomes" id="UP000516384">
    <property type="component" value="Chromosome"/>
</dbReference>
<dbReference type="EMBL" id="CP061172">
    <property type="protein sequence ID" value="QNR65485.1"/>
    <property type="molecule type" value="Genomic_DNA"/>
</dbReference>
<dbReference type="InterPro" id="IPR056982">
    <property type="entry name" value="Phage_ProQ_C-like"/>
</dbReference>
<evidence type="ECO:0000313" key="2">
    <source>
        <dbReference type="Proteomes" id="UP000516384"/>
    </source>
</evidence>
<reference evidence="1 2" key="1">
    <citation type="submission" date="2020-09" db="EMBL/GenBank/DDBJ databases">
        <title>Characterization of Paenibacillus peoriae strain ZF390 with broad-spectrum antimicrobial activity as a potential biocontrol agent.</title>
        <authorList>
            <person name="Li L."/>
            <person name="Zhao Y."/>
            <person name="Li B."/>
            <person name="Xie X."/>
        </authorList>
    </citation>
    <scope>NUCLEOTIDE SEQUENCE [LARGE SCALE GENOMIC DNA]</scope>
    <source>
        <strain evidence="1 2">ZF390</strain>
    </source>
</reference>
<organism evidence="1 2">
    <name type="scientific">Paenibacillus peoriae</name>
    <dbReference type="NCBI Taxonomy" id="59893"/>
    <lineage>
        <taxon>Bacteria</taxon>
        <taxon>Bacillati</taxon>
        <taxon>Bacillota</taxon>
        <taxon>Bacilli</taxon>
        <taxon>Bacillales</taxon>
        <taxon>Paenibacillaceae</taxon>
        <taxon>Paenibacillus</taxon>
    </lineage>
</organism>
<accession>A0A7H0Y327</accession>
<name>A0A7H0Y327_9BACL</name>
<evidence type="ECO:0000313" key="1">
    <source>
        <dbReference type="EMBL" id="QNR65485.1"/>
    </source>
</evidence>
<sequence>MKIGDKVYLKAVGNMARGRKELLIKESEITKIGRKYFEVGGGSKPIKFFIENLKQENGGYAANWELYNSKQEIFDEEEFKQLLRDIRSKFNTYGVVNLTLEQLKRISEIINE</sequence>
<proteinExistence type="predicted"/>
<dbReference type="Pfam" id="PF24203">
    <property type="entry name" value="Phage_ProQ_C_like"/>
    <property type="match status" value="1"/>
</dbReference>
<dbReference type="RefSeq" id="WP_190297381.1">
    <property type="nucleotide sequence ID" value="NZ_CP061172.1"/>
</dbReference>